<gene>
    <name evidence="1" type="ORF">SAMN06265182_1196</name>
</gene>
<dbReference type="Gene3D" id="3.40.50.12370">
    <property type="match status" value="1"/>
</dbReference>
<dbReference type="AlphaFoldDB" id="A0A285NF85"/>
<dbReference type="OrthoDB" id="13205at2"/>
<reference evidence="2" key="1">
    <citation type="submission" date="2017-09" db="EMBL/GenBank/DDBJ databases">
        <authorList>
            <person name="Varghese N."/>
            <person name="Submissions S."/>
        </authorList>
    </citation>
    <scope>NUCLEOTIDE SEQUENCE [LARGE SCALE GENOMIC DNA]</scope>
    <source>
        <strain evidence="2">DSM 15103</strain>
    </source>
</reference>
<evidence type="ECO:0000313" key="2">
    <source>
        <dbReference type="Proteomes" id="UP000219036"/>
    </source>
</evidence>
<evidence type="ECO:0008006" key="3">
    <source>
        <dbReference type="Google" id="ProtNLM"/>
    </source>
</evidence>
<proteinExistence type="predicted"/>
<evidence type="ECO:0000313" key="1">
    <source>
        <dbReference type="EMBL" id="SNZ08174.1"/>
    </source>
</evidence>
<sequence length="258" mass="30220">MPVNKIIFLQQKKLNFNNLDVAIFISEKLQKKLILYLIDIPQEEKEKAVSVLSSKDVDFDIKNQLEFDEATEEIEAEKPDLLIVTQEKISPLEHIFKITTSEKLVKKLENLDIIMLKEDEYRINKVLINIDKESSTPYYIKSAYLFASKLGVDFNMITSFYESFYENRLRKTHPDEEAKQLVAELFKEHIDTVKRKIAEALSGEEAELIIIKGDPKKEIPYYARTHEYDLLVINEDIKDRESYIENSETSISIFKDKE</sequence>
<keyword evidence="2" id="KW-1185">Reference proteome</keyword>
<organism evidence="1 2">
    <name type="scientific">Persephonella hydrogeniphila</name>
    <dbReference type="NCBI Taxonomy" id="198703"/>
    <lineage>
        <taxon>Bacteria</taxon>
        <taxon>Pseudomonadati</taxon>
        <taxon>Aquificota</taxon>
        <taxon>Aquificia</taxon>
        <taxon>Aquificales</taxon>
        <taxon>Hydrogenothermaceae</taxon>
        <taxon>Persephonella</taxon>
    </lineage>
</organism>
<dbReference type="RefSeq" id="WP_097000369.1">
    <property type="nucleotide sequence ID" value="NZ_OBEI01000004.1"/>
</dbReference>
<protein>
    <recommendedName>
        <fullName evidence="3">Universal stress protein family protein</fullName>
    </recommendedName>
</protein>
<name>A0A285NF85_9AQUI</name>
<dbReference type="SUPFAM" id="SSF52402">
    <property type="entry name" value="Adenine nucleotide alpha hydrolases-like"/>
    <property type="match status" value="1"/>
</dbReference>
<dbReference type="Proteomes" id="UP000219036">
    <property type="component" value="Unassembled WGS sequence"/>
</dbReference>
<accession>A0A285NF85</accession>
<dbReference type="EMBL" id="OBEI01000004">
    <property type="protein sequence ID" value="SNZ08174.1"/>
    <property type="molecule type" value="Genomic_DNA"/>
</dbReference>